<dbReference type="Pfam" id="PF08478">
    <property type="entry name" value="POTRA_1"/>
    <property type="match status" value="1"/>
</dbReference>
<dbReference type="EMBL" id="JADQDF010000001">
    <property type="protein sequence ID" value="MBW0131029.1"/>
    <property type="molecule type" value="Genomic_DNA"/>
</dbReference>
<feature type="transmembrane region" description="Helical" evidence="9">
    <location>
        <begin position="105"/>
        <end position="126"/>
    </location>
</feature>
<dbReference type="InterPro" id="IPR013685">
    <property type="entry name" value="POTRA_FtsQ_type"/>
</dbReference>
<evidence type="ECO:0000256" key="8">
    <source>
        <dbReference type="SAM" id="MobiDB-lite"/>
    </source>
</evidence>
<keyword evidence="7" id="KW-0131">Cell cycle</keyword>
<comment type="subcellular location">
    <subcellularLocation>
        <location evidence="1">Membrane</location>
    </subcellularLocation>
</comment>
<proteinExistence type="predicted"/>
<keyword evidence="6 9" id="KW-0472">Membrane</keyword>
<evidence type="ECO:0000313" key="12">
    <source>
        <dbReference type="Proteomes" id="UP000694300"/>
    </source>
</evidence>
<dbReference type="Proteomes" id="UP000694300">
    <property type="component" value="Unassembled WGS sequence"/>
</dbReference>
<keyword evidence="3" id="KW-0132">Cell division</keyword>
<dbReference type="PROSITE" id="PS51779">
    <property type="entry name" value="POTRA"/>
    <property type="match status" value="1"/>
</dbReference>
<name>A0ABS6UFQ5_9PSEU</name>
<evidence type="ECO:0000256" key="6">
    <source>
        <dbReference type="ARBA" id="ARBA00023136"/>
    </source>
</evidence>
<evidence type="ECO:0000256" key="4">
    <source>
        <dbReference type="ARBA" id="ARBA00022692"/>
    </source>
</evidence>
<evidence type="ECO:0000256" key="2">
    <source>
        <dbReference type="ARBA" id="ARBA00022475"/>
    </source>
</evidence>
<evidence type="ECO:0000256" key="3">
    <source>
        <dbReference type="ARBA" id="ARBA00022618"/>
    </source>
</evidence>
<keyword evidence="12" id="KW-1185">Reference proteome</keyword>
<evidence type="ECO:0000256" key="5">
    <source>
        <dbReference type="ARBA" id="ARBA00022989"/>
    </source>
</evidence>
<evidence type="ECO:0000256" key="1">
    <source>
        <dbReference type="ARBA" id="ARBA00004370"/>
    </source>
</evidence>
<keyword evidence="2" id="KW-1003">Cell membrane</keyword>
<dbReference type="PANTHER" id="PTHR37820:SF1">
    <property type="entry name" value="CELL DIVISION PROTEIN FTSQ"/>
    <property type="match status" value="1"/>
</dbReference>
<feature type="compositionally biased region" description="Low complexity" evidence="8">
    <location>
        <begin position="62"/>
        <end position="84"/>
    </location>
</feature>
<dbReference type="InterPro" id="IPR050487">
    <property type="entry name" value="FtsQ_DivIB"/>
</dbReference>
<feature type="region of interest" description="Disordered" evidence="8">
    <location>
        <begin position="1"/>
        <end position="100"/>
    </location>
</feature>
<evidence type="ECO:0000313" key="11">
    <source>
        <dbReference type="EMBL" id="MBW0131029.1"/>
    </source>
</evidence>
<comment type="caution">
    <text evidence="11">The sequence shown here is derived from an EMBL/GenBank/DDBJ whole genome shotgun (WGS) entry which is preliminary data.</text>
</comment>
<dbReference type="InterPro" id="IPR034746">
    <property type="entry name" value="POTRA"/>
</dbReference>
<keyword evidence="5 9" id="KW-1133">Transmembrane helix</keyword>
<dbReference type="PANTHER" id="PTHR37820">
    <property type="entry name" value="CELL DIVISION PROTEIN DIVIB"/>
    <property type="match status" value="1"/>
</dbReference>
<evidence type="ECO:0000256" key="7">
    <source>
        <dbReference type="ARBA" id="ARBA00023306"/>
    </source>
</evidence>
<gene>
    <name evidence="11" type="ORF">I4I82_25605</name>
</gene>
<protein>
    <submittedName>
        <fullName evidence="11">FtsQ-type POTRA domain-containing protein</fullName>
    </submittedName>
</protein>
<sequence>MSPGRTPSEGPARRRETVGEAVARRGAAGGGERPTGRTRAPSSGSGADAEPGRREQRARSTGRPGRPPADGTRPRAAATRARPPADGPRPPRPEPSPVHRRRRRVALLVAVLLLLAGLAVGVRLLVYDLGLLDVESIEVTGALDVPQDEVLAAAAVLPGQPLAGVDTAGIAERVAQLPGIGSVEVGRSWPHTVSIAITERTAVAVAQTPQGPRPVDAAGVVYPAPVPPGLPQLTFGAVGPDDPSTRAALDVLAALPEDVRAQVLTVDVSVGGGVPQVTLGLTDDRRVRWGPAEESARKAGVLVPLLTQPGRVYDVASPALPTVRS</sequence>
<reference evidence="11 12" key="1">
    <citation type="submission" date="2020-11" db="EMBL/GenBank/DDBJ databases">
        <title>Pseudonocardia abyssalis sp. nov. and Pseudonocardia oceani sp. nov., description and phylogenomic analysis of two novel actinomycetes isolated from the deep Southern Ocean.</title>
        <authorList>
            <person name="Parra J."/>
        </authorList>
    </citation>
    <scope>NUCLEOTIDE SEQUENCE [LARGE SCALE GENOMIC DNA]</scope>
    <source>
        <strain evidence="12">KRD185</strain>
    </source>
</reference>
<feature type="domain" description="POTRA" evidence="10">
    <location>
        <begin position="132"/>
        <end position="200"/>
    </location>
</feature>
<keyword evidence="4 9" id="KW-0812">Transmembrane</keyword>
<organism evidence="11 12">
    <name type="scientific">Pseudonocardia oceani</name>
    <dbReference type="NCBI Taxonomy" id="2792013"/>
    <lineage>
        <taxon>Bacteria</taxon>
        <taxon>Bacillati</taxon>
        <taxon>Actinomycetota</taxon>
        <taxon>Actinomycetes</taxon>
        <taxon>Pseudonocardiales</taxon>
        <taxon>Pseudonocardiaceae</taxon>
        <taxon>Pseudonocardia</taxon>
    </lineage>
</organism>
<evidence type="ECO:0000256" key="9">
    <source>
        <dbReference type="SAM" id="Phobius"/>
    </source>
</evidence>
<feature type="compositionally biased region" description="Pro residues" evidence="8">
    <location>
        <begin position="85"/>
        <end position="96"/>
    </location>
</feature>
<evidence type="ECO:0000259" key="10">
    <source>
        <dbReference type="PROSITE" id="PS51779"/>
    </source>
</evidence>
<accession>A0ABS6UFQ5</accession>